<organism evidence="1 2">
    <name type="scientific">Avena sativa</name>
    <name type="common">Oat</name>
    <dbReference type="NCBI Taxonomy" id="4498"/>
    <lineage>
        <taxon>Eukaryota</taxon>
        <taxon>Viridiplantae</taxon>
        <taxon>Streptophyta</taxon>
        <taxon>Embryophyta</taxon>
        <taxon>Tracheophyta</taxon>
        <taxon>Spermatophyta</taxon>
        <taxon>Magnoliopsida</taxon>
        <taxon>Liliopsida</taxon>
        <taxon>Poales</taxon>
        <taxon>Poaceae</taxon>
        <taxon>BOP clade</taxon>
        <taxon>Pooideae</taxon>
        <taxon>Poodae</taxon>
        <taxon>Poeae</taxon>
        <taxon>Poeae Chloroplast Group 1 (Aveneae type)</taxon>
        <taxon>Aveninae</taxon>
        <taxon>Avena</taxon>
    </lineage>
</organism>
<protein>
    <submittedName>
        <fullName evidence="1">Uncharacterized protein</fullName>
    </submittedName>
</protein>
<evidence type="ECO:0000313" key="2">
    <source>
        <dbReference type="Proteomes" id="UP001732700"/>
    </source>
</evidence>
<sequence length="488" mass="54345">MEGLTLLYCVCVLPLIFMLCRHGLKRGAHHDKKLPPGPPALLFVAKFLVLGRSLFQIGPILRGLHARHGPIISIWLVRTFVFVADRRLAHTILVKGGSNFNDRPPPTEMMGLFFSRAITTSAYGAYWRLVRRNLHTQALQPSRLRLLGPARQLARDTIVGSLRAASGVVTVRPLLGRCLFELLVFMTLGVRLGREELDELQAMHLQILHAVTAFPVFSIFPSITKRLLRKRWAAHVALQERRSQVLLPLIRARARACAGADKPPGYSYVDSLLELRVAEEGGRALTDAEILTLCSEFMTAAVDTSVSLMEWIMAELVNHPEVQARVYEEVREKPELSEGDLHGTGTMPYLKAVVLEGLRLHPGAHLIVPHGARSDAEIGGYVLPKGAEVNFLVADFGLDETVWPAAREFRPERFLEDGDEMDITGSKEIKMAPFGAGRRMCPGYMLAILHAEYFVGSLVRDFQWLPPAQGEDTVDMTEELASIITMKK</sequence>
<keyword evidence="2" id="KW-1185">Reference proteome</keyword>
<proteinExistence type="predicted"/>
<dbReference type="Proteomes" id="UP001732700">
    <property type="component" value="Chromosome 3C"/>
</dbReference>
<accession>A0ACD5VIC6</accession>
<dbReference type="EnsemblPlants" id="AVESA.00010b.r2.3CG0454650.1">
    <property type="protein sequence ID" value="AVESA.00010b.r2.3CG0454650.1.CDS.1"/>
    <property type="gene ID" value="AVESA.00010b.r2.3CG0454650"/>
</dbReference>
<reference evidence="1" key="2">
    <citation type="submission" date="2025-09" db="UniProtKB">
        <authorList>
            <consortium name="EnsemblPlants"/>
        </authorList>
    </citation>
    <scope>IDENTIFICATION</scope>
</reference>
<evidence type="ECO:0000313" key="1">
    <source>
        <dbReference type="EnsemblPlants" id="AVESA.00010b.r2.3CG0454650.1.CDS.1"/>
    </source>
</evidence>
<reference evidence="1" key="1">
    <citation type="submission" date="2021-05" db="EMBL/GenBank/DDBJ databases">
        <authorList>
            <person name="Scholz U."/>
            <person name="Mascher M."/>
            <person name="Fiebig A."/>
        </authorList>
    </citation>
    <scope>NUCLEOTIDE SEQUENCE [LARGE SCALE GENOMIC DNA]</scope>
</reference>
<name>A0ACD5VIC6_AVESA</name>